<dbReference type="Gene3D" id="3.30.565.10">
    <property type="entry name" value="Histidine kinase-like ATPase, C-terminal domain"/>
    <property type="match status" value="1"/>
</dbReference>
<proteinExistence type="predicted"/>
<keyword evidence="4" id="KW-1185">Reference proteome</keyword>
<dbReference type="Pfam" id="PF13581">
    <property type="entry name" value="HATPase_c_2"/>
    <property type="match status" value="1"/>
</dbReference>
<keyword evidence="1" id="KW-0808">Transferase</keyword>
<dbReference type="PANTHER" id="PTHR35526">
    <property type="entry name" value="ANTI-SIGMA-F FACTOR RSBW-RELATED"/>
    <property type="match status" value="1"/>
</dbReference>
<evidence type="ECO:0000256" key="1">
    <source>
        <dbReference type="ARBA" id="ARBA00022527"/>
    </source>
</evidence>
<keyword evidence="1" id="KW-0418">Kinase</keyword>
<evidence type="ECO:0000313" key="4">
    <source>
        <dbReference type="Proteomes" id="UP000051295"/>
    </source>
</evidence>
<organism evidence="3 4">
    <name type="scientific">Roseovarius atlanticus</name>
    <dbReference type="NCBI Taxonomy" id="1641875"/>
    <lineage>
        <taxon>Bacteria</taxon>
        <taxon>Pseudomonadati</taxon>
        <taxon>Pseudomonadota</taxon>
        <taxon>Alphaproteobacteria</taxon>
        <taxon>Rhodobacterales</taxon>
        <taxon>Roseobacteraceae</taxon>
        <taxon>Roseovarius</taxon>
    </lineage>
</organism>
<dbReference type="CDD" id="cd16936">
    <property type="entry name" value="HATPase_RsbW-like"/>
    <property type="match status" value="1"/>
</dbReference>
<gene>
    <name evidence="3" type="ORF">XM53_04895</name>
</gene>
<protein>
    <recommendedName>
        <fullName evidence="2">Histidine kinase/HSP90-like ATPase domain-containing protein</fullName>
    </recommendedName>
</protein>
<accession>A0A0T5NYY2</accession>
<dbReference type="InterPro" id="IPR003594">
    <property type="entry name" value="HATPase_dom"/>
</dbReference>
<dbReference type="InterPro" id="IPR036890">
    <property type="entry name" value="HATPase_C_sf"/>
</dbReference>
<dbReference type="PATRIC" id="fig|1641875.4.peg.2997"/>
<dbReference type="Proteomes" id="UP000051295">
    <property type="component" value="Unassembled WGS sequence"/>
</dbReference>
<dbReference type="AlphaFoldDB" id="A0A0T5NYY2"/>
<name>A0A0T5NYY2_9RHOB</name>
<dbReference type="EMBL" id="LAXJ01000003">
    <property type="protein sequence ID" value="KRS14099.1"/>
    <property type="molecule type" value="Genomic_DNA"/>
</dbReference>
<keyword evidence="1" id="KW-0723">Serine/threonine-protein kinase</keyword>
<dbReference type="STRING" id="1641875.XM53_04895"/>
<comment type="caution">
    <text evidence="3">The sequence shown here is derived from an EMBL/GenBank/DDBJ whole genome shotgun (WGS) entry which is preliminary data.</text>
</comment>
<dbReference type="GO" id="GO:0004674">
    <property type="term" value="F:protein serine/threonine kinase activity"/>
    <property type="evidence" value="ECO:0007669"/>
    <property type="project" value="UniProtKB-KW"/>
</dbReference>
<dbReference type="SUPFAM" id="SSF55874">
    <property type="entry name" value="ATPase domain of HSP90 chaperone/DNA topoisomerase II/histidine kinase"/>
    <property type="match status" value="1"/>
</dbReference>
<reference evidence="3 4" key="1">
    <citation type="submission" date="2015-04" db="EMBL/GenBank/DDBJ databases">
        <title>The draft genome sequence of Roseovarius sp.R12b.</title>
        <authorList>
            <person name="Li G."/>
            <person name="Lai Q."/>
            <person name="Shao Z."/>
            <person name="Yan P."/>
        </authorList>
    </citation>
    <scope>NUCLEOTIDE SEQUENCE [LARGE SCALE GENOMIC DNA]</scope>
    <source>
        <strain evidence="3 4">R12B</strain>
    </source>
</reference>
<dbReference type="InterPro" id="IPR050267">
    <property type="entry name" value="Anti-sigma-factor_SerPK"/>
</dbReference>
<evidence type="ECO:0000259" key="2">
    <source>
        <dbReference type="Pfam" id="PF13581"/>
    </source>
</evidence>
<evidence type="ECO:0000313" key="3">
    <source>
        <dbReference type="EMBL" id="KRS14099.1"/>
    </source>
</evidence>
<sequence>MVEALGTALDHAGICRDQRGSITLAVSEALNNITEHAYAGLSRGQVHMVTDLLTDGVLVTLCDSGRPMPGNTLPAGHLPDSSGARAELPEGGFGWHLIRKLCADLSYTRHAGKNTLCMTFPRKPLRENR</sequence>
<feature type="domain" description="Histidine kinase/HSP90-like ATPase" evidence="2">
    <location>
        <begin position="5"/>
        <end position="120"/>
    </location>
</feature>